<feature type="region of interest" description="Disordered" evidence="2">
    <location>
        <begin position="46"/>
        <end position="72"/>
    </location>
</feature>
<evidence type="ECO:0000256" key="2">
    <source>
        <dbReference type="SAM" id="MobiDB-lite"/>
    </source>
</evidence>
<comment type="caution">
    <text evidence="3">The sequence shown here is derived from an EMBL/GenBank/DDBJ whole genome shotgun (WGS) entry which is preliminary data.</text>
</comment>
<feature type="coiled-coil region" evidence="1">
    <location>
        <begin position="90"/>
        <end position="117"/>
    </location>
</feature>
<name>A0A0W0XXM0_9GAMM</name>
<feature type="compositionally biased region" description="Basic and acidic residues" evidence="2">
    <location>
        <begin position="1"/>
        <end position="13"/>
    </location>
</feature>
<reference evidence="3 4" key="1">
    <citation type="submission" date="2015-11" db="EMBL/GenBank/DDBJ databases">
        <title>Genomic analysis of 38 Legionella species identifies large and diverse effector repertoires.</title>
        <authorList>
            <person name="Burstein D."/>
            <person name="Amaro F."/>
            <person name="Zusman T."/>
            <person name="Lifshitz Z."/>
            <person name="Cohen O."/>
            <person name="Gilbert J.A."/>
            <person name="Pupko T."/>
            <person name="Shuman H.A."/>
            <person name="Segal G."/>
        </authorList>
    </citation>
    <scope>NUCLEOTIDE SEQUENCE [LARGE SCALE GENOMIC DNA]</scope>
    <source>
        <strain evidence="3 4">WA-270A-C2</strain>
    </source>
</reference>
<evidence type="ECO:0000313" key="3">
    <source>
        <dbReference type="EMBL" id="KTD49038.1"/>
    </source>
</evidence>
<dbReference type="OrthoDB" id="5653462at2"/>
<evidence type="ECO:0000256" key="1">
    <source>
        <dbReference type="SAM" id="Coils"/>
    </source>
</evidence>
<evidence type="ECO:0000313" key="4">
    <source>
        <dbReference type="Proteomes" id="UP000054608"/>
    </source>
</evidence>
<keyword evidence="1" id="KW-0175">Coiled coil</keyword>
<dbReference type="EMBL" id="LNYT01000007">
    <property type="protein sequence ID" value="KTD49038.1"/>
    <property type="molecule type" value="Genomic_DNA"/>
</dbReference>
<dbReference type="STRING" id="458.Lrub_1389"/>
<feature type="region of interest" description="Disordered" evidence="2">
    <location>
        <begin position="1"/>
        <end position="21"/>
    </location>
</feature>
<gene>
    <name evidence="3" type="ORF">Lrub_1389</name>
</gene>
<protein>
    <submittedName>
        <fullName evidence="3">Uncharacterized protein</fullName>
    </submittedName>
</protein>
<dbReference type="PATRIC" id="fig|458.5.peg.1436"/>
<dbReference type="RefSeq" id="WP_058531452.1">
    <property type="nucleotide sequence ID" value="NZ_CAAAIN010000006.1"/>
</dbReference>
<sequence>MPAEMKEGYRPDNNDTPPEGSAYTLIQRILNVAGAGSIQQVVRAAVDDSGAKTAGANSDETDETNNSEGFILSGDIEGSLHATLQGHNLMQRHEEQKETEEKEELSAENTIADLNEKAENTLEAFKHFVKTMQWANKHFHPGSTIPK</sequence>
<proteinExistence type="predicted"/>
<accession>A0A0W0XXM0</accession>
<dbReference type="AlphaFoldDB" id="A0A0W0XXM0"/>
<organism evidence="3 4">
    <name type="scientific">Legionella rubrilucens</name>
    <dbReference type="NCBI Taxonomy" id="458"/>
    <lineage>
        <taxon>Bacteria</taxon>
        <taxon>Pseudomonadati</taxon>
        <taxon>Pseudomonadota</taxon>
        <taxon>Gammaproteobacteria</taxon>
        <taxon>Legionellales</taxon>
        <taxon>Legionellaceae</taxon>
        <taxon>Legionella</taxon>
    </lineage>
</organism>
<keyword evidence="4" id="KW-1185">Reference proteome</keyword>
<dbReference type="Proteomes" id="UP000054608">
    <property type="component" value="Unassembled WGS sequence"/>
</dbReference>